<proteinExistence type="predicted"/>
<evidence type="ECO:0000313" key="1">
    <source>
        <dbReference type="EMBL" id="EKM53487.1"/>
    </source>
</evidence>
<reference evidence="1 2" key="1">
    <citation type="journal article" date="2012" name="BMC Genomics">
        <title>Comparative genomics of the white-rot fungi, Phanerochaete carnosa and P. chrysosporium, to elucidate the genetic basis of the distinct wood types they colonize.</title>
        <authorList>
            <person name="Suzuki H."/>
            <person name="MacDonald J."/>
            <person name="Syed K."/>
            <person name="Salamov A."/>
            <person name="Hori C."/>
            <person name="Aerts A."/>
            <person name="Henrissat B."/>
            <person name="Wiebenga A."/>
            <person name="vanKuyk P.A."/>
            <person name="Barry K."/>
            <person name="Lindquist E."/>
            <person name="LaButti K."/>
            <person name="Lapidus A."/>
            <person name="Lucas S."/>
            <person name="Coutinho P."/>
            <person name="Gong Y."/>
            <person name="Samejima M."/>
            <person name="Mahadevan R."/>
            <person name="Abou-Zaid M."/>
            <person name="de Vries R.P."/>
            <person name="Igarashi K."/>
            <person name="Yadav J.S."/>
            <person name="Grigoriev I.V."/>
            <person name="Master E.R."/>
        </authorList>
    </citation>
    <scope>NUCLEOTIDE SEQUENCE [LARGE SCALE GENOMIC DNA]</scope>
    <source>
        <strain evidence="1 2">HHB-10118-sp</strain>
    </source>
</reference>
<dbReference type="OrthoDB" id="2804412at2759"/>
<dbReference type="Proteomes" id="UP000008370">
    <property type="component" value="Unassembled WGS sequence"/>
</dbReference>
<name>K5WSU2_PHACS</name>
<evidence type="ECO:0000313" key="2">
    <source>
        <dbReference type="Proteomes" id="UP000008370"/>
    </source>
</evidence>
<gene>
    <name evidence="1" type="ORF">PHACADRAFT_98445</name>
</gene>
<dbReference type="HOGENOM" id="CLU_1202342_0_0_1"/>
<dbReference type="KEGG" id="pco:PHACADRAFT_98445"/>
<dbReference type="GeneID" id="18921014"/>
<organism evidence="1 2">
    <name type="scientific">Phanerochaete carnosa (strain HHB-10118-sp)</name>
    <name type="common">White-rot fungus</name>
    <name type="synonym">Peniophora carnosa</name>
    <dbReference type="NCBI Taxonomy" id="650164"/>
    <lineage>
        <taxon>Eukaryota</taxon>
        <taxon>Fungi</taxon>
        <taxon>Dikarya</taxon>
        <taxon>Basidiomycota</taxon>
        <taxon>Agaricomycotina</taxon>
        <taxon>Agaricomycetes</taxon>
        <taxon>Polyporales</taxon>
        <taxon>Phanerochaetaceae</taxon>
        <taxon>Phanerochaete</taxon>
    </lineage>
</organism>
<sequence length="231" mass="25550">DGCLYRLFNATRPVDHFLNRLGVPDDFTMLNINNDLHRHTEEQYLQPGPVCTTSTTWTKVDMGASGSAPQVGVDLSYKFSCVGDREAITVLRNNAMFVAGPVEIASASITRPGRHLCESRGWHIHGSELMLVYGCVKTSAWALAVYVVHSTEHDISLSMSAGSFASVHADAKSHEEVKMSMEEWGEQERSISAPKDQCLFLSYYKLKRRRIGALKLQGDATLKDVSIALDS</sequence>
<dbReference type="RefSeq" id="XP_007398177.1">
    <property type="nucleotide sequence ID" value="XM_007398115.1"/>
</dbReference>
<keyword evidence="2" id="KW-1185">Reference proteome</keyword>
<protein>
    <submittedName>
        <fullName evidence="1">Uncharacterized protein</fullName>
    </submittedName>
</protein>
<dbReference type="InParanoid" id="K5WSU2"/>
<dbReference type="AlphaFoldDB" id="K5WSU2"/>
<feature type="non-terminal residue" evidence="1">
    <location>
        <position position="1"/>
    </location>
</feature>
<dbReference type="EMBL" id="JH930474">
    <property type="protein sequence ID" value="EKM53487.1"/>
    <property type="molecule type" value="Genomic_DNA"/>
</dbReference>
<accession>K5WSU2</accession>